<dbReference type="EMBL" id="KZ679006">
    <property type="protein sequence ID" value="PSS27738.1"/>
    <property type="molecule type" value="Genomic_DNA"/>
</dbReference>
<accession>A0A2T3BEI9</accession>
<keyword evidence="1 4" id="KW-0812">Transmembrane</keyword>
<dbReference type="GO" id="GO:0016020">
    <property type="term" value="C:membrane"/>
    <property type="evidence" value="ECO:0007669"/>
    <property type="project" value="UniProtKB-SubCell"/>
</dbReference>
<name>A0A2T3BEI9_AMORE</name>
<evidence type="ECO:0000313" key="6">
    <source>
        <dbReference type="Proteomes" id="UP000241818"/>
    </source>
</evidence>
<reference evidence="5 6" key="1">
    <citation type="journal article" date="2018" name="New Phytol.">
        <title>Comparative genomics and transcriptomics depict ericoid mycorrhizal fungi as versatile saprotrophs and plant mutualists.</title>
        <authorList>
            <person name="Martino E."/>
            <person name="Morin E."/>
            <person name="Grelet G.A."/>
            <person name="Kuo A."/>
            <person name="Kohler A."/>
            <person name="Daghino S."/>
            <person name="Barry K.W."/>
            <person name="Cichocki N."/>
            <person name="Clum A."/>
            <person name="Dockter R.B."/>
            <person name="Hainaut M."/>
            <person name="Kuo R.C."/>
            <person name="LaButti K."/>
            <person name="Lindahl B.D."/>
            <person name="Lindquist E.A."/>
            <person name="Lipzen A."/>
            <person name="Khouja H.R."/>
            <person name="Magnuson J."/>
            <person name="Murat C."/>
            <person name="Ohm R.A."/>
            <person name="Singer S.W."/>
            <person name="Spatafora J.W."/>
            <person name="Wang M."/>
            <person name="Veneault-Fourrey C."/>
            <person name="Henrissat B."/>
            <person name="Grigoriev I.V."/>
            <person name="Martin F.M."/>
            <person name="Perotto S."/>
        </authorList>
    </citation>
    <scope>NUCLEOTIDE SEQUENCE [LARGE SCALE GENOMIC DNA]</scope>
    <source>
        <strain evidence="5 6">ATCC 22711</strain>
    </source>
</reference>
<keyword evidence="6" id="KW-1185">Reference proteome</keyword>
<protein>
    <recommendedName>
        <fullName evidence="4">Copper transport protein</fullName>
    </recommendedName>
</protein>
<gene>
    <name evidence="5" type="ORF">M430DRAFT_62949</name>
</gene>
<evidence type="ECO:0000256" key="1">
    <source>
        <dbReference type="ARBA" id="ARBA00022692"/>
    </source>
</evidence>
<dbReference type="Proteomes" id="UP000241818">
    <property type="component" value="Unassembled WGS sequence"/>
</dbReference>
<keyword evidence="4" id="KW-0186">Copper</keyword>
<organism evidence="5 6">
    <name type="scientific">Amorphotheca resinae ATCC 22711</name>
    <dbReference type="NCBI Taxonomy" id="857342"/>
    <lineage>
        <taxon>Eukaryota</taxon>
        <taxon>Fungi</taxon>
        <taxon>Dikarya</taxon>
        <taxon>Ascomycota</taxon>
        <taxon>Pezizomycotina</taxon>
        <taxon>Leotiomycetes</taxon>
        <taxon>Helotiales</taxon>
        <taxon>Amorphothecaceae</taxon>
        <taxon>Amorphotheca</taxon>
    </lineage>
</organism>
<dbReference type="FunCoup" id="A0A2T3BEI9">
    <property type="interactions" value="491"/>
</dbReference>
<feature type="transmembrane region" description="Helical" evidence="4">
    <location>
        <begin position="107"/>
        <end position="124"/>
    </location>
</feature>
<keyword evidence="4" id="KW-0813">Transport</keyword>
<dbReference type="GO" id="GO:0005375">
    <property type="term" value="F:copper ion transmembrane transporter activity"/>
    <property type="evidence" value="ECO:0007669"/>
    <property type="project" value="UniProtKB-UniRule"/>
</dbReference>
<dbReference type="Pfam" id="PF04145">
    <property type="entry name" value="Ctr"/>
    <property type="match status" value="1"/>
</dbReference>
<evidence type="ECO:0000313" key="5">
    <source>
        <dbReference type="EMBL" id="PSS27738.1"/>
    </source>
</evidence>
<keyword evidence="4" id="KW-0187">Copper transport</keyword>
<keyword evidence="2 4" id="KW-1133">Transmembrane helix</keyword>
<keyword evidence="3 4" id="KW-0472">Membrane</keyword>
<evidence type="ECO:0000256" key="2">
    <source>
        <dbReference type="ARBA" id="ARBA00022989"/>
    </source>
</evidence>
<comment type="similarity">
    <text evidence="4">Belongs to the copper transporter (Ctr) (TC 1.A.56) family. SLC31A subfamily.</text>
</comment>
<dbReference type="PANTHER" id="PTHR12483">
    <property type="entry name" value="SOLUTE CARRIER FAMILY 31 COPPER TRANSPORTERS"/>
    <property type="match status" value="1"/>
</dbReference>
<sequence length="159" mass="18032">MDHSHMGHSHMDHGGMDHGGMGSGDMCSMSMLFTWNTNNLCIIFRWWHIRTTPGLIFSLLAVVALTAGYEAIRSVSRRYEGWVAKRQEEVPRRNQVEVTKRAHVIKALLYAFQNFYAFMLMLLFMTYNGWVMLAVAVGAFVGYLVFGNSTSSTKETACH</sequence>
<dbReference type="AlphaFoldDB" id="A0A2T3BEI9"/>
<dbReference type="InParanoid" id="A0A2T3BEI9"/>
<evidence type="ECO:0000256" key="4">
    <source>
        <dbReference type="RuleBase" id="RU367022"/>
    </source>
</evidence>
<comment type="subcellular location">
    <subcellularLocation>
        <location evidence="4">Membrane</location>
        <topology evidence="4">Multi-pass membrane protein</topology>
    </subcellularLocation>
</comment>
<dbReference type="STRING" id="857342.A0A2T3BEI9"/>
<feature type="transmembrane region" description="Helical" evidence="4">
    <location>
        <begin position="130"/>
        <end position="146"/>
    </location>
</feature>
<proteinExistence type="inferred from homology"/>
<evidence type="ECO:0000256" key="3">
    <source>
        <dbReference type="ARBA" id="ARBA00023136"/>
    </source>
</evidence>
<feature type="transmembrane region" description="Helical" evidence="4">
    <location>
        <begin position="54"/>
        <end position="72"/>
    </location>
</feature>
<dbReference type="RefSeq" id="XP_024725263.1">
    <property type="nucleotide sequence ID" value="XM_024869022.1"/>
</dbReference>
<dbReference type="GeneID" id="36577103"/>
<dbReference type="PANTHER" id="PTHR12483:SF115">
    <property type="entry name" value="COPPER TRANSPORT PROTEIN"/>
    <property type="match status" value="1"/>
</dbReference>
<dbReference type="InterPro" id="IPR007274">
    <property type="entry name" value="Cop_transporter"/>
</dbReference>
<keyword evidence="4" id="KW-0406">Ion transport</keyword>
<dbReference type="OrthoDB" id="161814at2759"/>